<comment type="caution">
    <text evidence="1">The sequence shown here is derived from an EMBL/GenBank/DDBJ whole genome shotgun (WGS) entry which is preliminary data.</text>
</comment>
<proteinExistence type="predicted"/>
<dbReference type="EMBL" id="JBDFQZ010000012">
    <property type="protein sequence ID" value="KAK9671603.1"/>
    <property type="molecule type" value="Genomic_DNA"/>
</dbReference>
<reference evidence="1" key="1">
    <citation type="submission" date="2024-03" db="EMBL/GenBank/DDBJ databases">
        <title>WGS assembly of Saponaria officinalis var. Norfolk2.</title>
        <authorList>
            <person name="Jenkins J."/>
            <person name="Shu S."/>
            <person name="Grimwood J."/>
            <person name="Barry K."/>
            <person name="Goodstein D."/>
            <person name="Schmutz J."/>
            <person name="Leebens-Mack J."/>
            <person name="Osbourn A."/>
        </authorList>
    </citation>
    <scope>NUCLEOTIDE SEQUENCE [LARGE SCALE GENOMIC DNA]</scope>
    <source>
        <strain evidence="1">JIC</strain>
    </source>
</reference>
<keyword evidence="2" id="KW-1185">Reference proteome</keyword>
<dbReference type="GO" id="GO:0033897">
    <property type="term" value="F:ribonuclease T2 activity"/>
    <property type="evidence" value="ECO:0007669"/>
    <property type="project" value="InterPro"/>
</dbReference>
<dbReference type="Gene3D" id="3.90.730.10">
    <property type="entry name" value="Ribonuclease T2-like"/>
    <property type="match status" value="1"/>
</dbReference>
<dbReference type="Proteomes" id="UP001443914">
    <property type="component" value="Unassembled WGS sequence"/>
</dbReference>
<dbReference type="AlphaFoldDB" id="A0AAW1H5I6"/>
<accession>A0AAW1H5I6</accession>
<protein>
    <submittedName>
        <fullName evidence="1">Uncharacterized protein</fullName>
    </submittedName>
</protein>
<name>A0AAW1H5I6_SAPOF</name>
<organism evidence="1 2">
    <name type="scientific">Saponaria officinalis</name>
    <name type="common">Common soapwort</name>
    <name type="synonym">Lychnis saponaria</name>
    <dbReference type="NCBI Taxonomy" id="3572"/>
    <lineage>
        <taxon>Eukaryota</taxon>
        <taxon>Viridiplantae</taxon>
        <taxon>Streptophyta</taxon>
        <taxon>Embryophyta</taxon>
        <taxon>Tracheophyta</taxon>
        <taxon>Spermatophyta</taxon>
        <taxon>Magnoliopsida</taxon>
        <taxon>eudicotyledons</taxon>
        <taxon>Gunneridae</taxon>
        <taxon>Pentapetalae</taxon>
        <taxon>Caryophyllales</taxon>
        <taxon>Caryophyllaceae</taxon>
        <taxon>Caryophylleae</taxon>
        <taxon>Saponaria</taxon>
    </lineage>
</organism>
<gene>
    <name evidence="1" type="ORF">RND81_12G041400</name>
</gene>
<sequence length="243" mass="28115">MTYPPGFYLHLKEHDMIRNCPKHLCIHGLFEVKALPKLRQLYTEEEDKVDDVKFDTNVRDRLSDVVIPHIPKFVSNVRDRLSDVVISHIPKFNSEQFMAYEVMKHGTHMPLFPTPSDYATFALKVYDRFRFAELLNFVAETVVKEGIGKSKMEVGLPWVGVMVNDLIRIASSFPPIHNLNIELNFQLVERSGGVLFLHEISTGLTREGFLGRRGLKQSEVFLKMKKSRVISRDSYVFFFKLVP</sequence>
<dbReference type="GO" id="GO:0003723">
    <property type="term" value="F:RNA binding"/>
    <property type="evidence" value="ECO:0007669"/>
    <property type="project" value="InterPro"/>
</dbReference>
<dbReference type="InterPro" id="IPR036430">
    <property type="entry name" value="RNase_T2-like_sf"/>
</dbReference>
<evidence type="ECO:0000313" key="1">
    <source>
        <dbReference type="EMBL" id="KAK9671603.1"/>
    </source>
</evidence>
<evidence type="ECO:0000313" key="2">
    <source>
        <dbReference type="Proteomes" id="UP001443914"/>
    </source>
</evidence>